<name>X1M014_9ZZZZ</name>
<evidence type="ECO:0000313" key="1">
    <source>
        <dbReference type="EMBL" id="GAI24693.1"/>
    </source>
</evidence>
<sequence length="87" mass="10048">MKREELEKRMISKVNLHTYRSKHTRWCIVNIDILFTIIGCDLPRCLGKWWFMGLSRVGASAQFYRGDIDSFIGEVDTTVQIGGLIDP</sequence>
<accession>X1M014</accession>
<comment type="caution">
    <text evidence="1">The sequence shown here is derived from an EMBL/GenBank/DDBJ whole genome shotgun (WGS) entry which is preliminary data.</text>
</comment>
<protein>
    <submittedName>
        <fullName evidence="1">Uncharacterized protein</fullName>
    </submittedName>
</protein>
<reference evidence="1" key="1">
    <citation type="journal article" date="2014" name="Front. Microbiol.">
        <title>High frequency of phylogenetically diverse reductive dehalogenase-homologous genes in deep subseafloor sedimentary metagenomes.</title>
        <authorList>
            <person name="Kawai M."/>
            <person name="Futagami T."/>
            <person name="Toyoda A."/>
            <person name="Takaki Y."/>
            <person name="Nishi S."/>
            <person name="Hori S."/>
            <person name="Arai W."/>
            <person name="Tsubouchi T."/>
            <person name="Morono Y."/>
            <person name="Uchiyama I."/>
            <person name="Ito T."/>
            <person name="Fujiyama A."/>
            <person name="Inagaki F."/>
            <person name="Takami H."/>
        </authorList>
    </citation>
    <scope>NUCLEOTIDE SEQUENCE</scope>
    <source>
        <strain evidence="1">Expedition CK06-06</strain>
    </source>
</reference>
<gene>
    <name evidence="1" type="ORF">S06H3_31840</name>
</gene>
<proteinExistence type="predicted"/>
<dbReference type="EMBL" id="BARV01018878">
    <property type="protein sequence ID" value="GAI24693.1"/>
    <property type="molecule type" value="Genomic_DNA"/>
</dbReference>
<organism evidence="1">
    <name type="scientific">marine sediment metagenome</name>
    <dbReference type="NCBI Taxonomy" id="412755"/>
    <lineage>
        <taxon>unclassified sequences</taxon>
        <taxon>metagenomes</taxon>
        <taxon>ecological metagenomes</taxon>
    </lineage>
</organism>
<feature type="non-terminal residue" evidence="1">
    <location>
        <position position="87"/>
    </location>
</feature>
<dbReference type="AlphaFoldDB" id="X1M014"/>